<gene>
    <name evidence="1" type="ORF">GGQ59_000923</name>
</gene>
<comment type="caution">
    <text evidence="1">The sequence shown here is derived from an EMBL/GenBank/DDBJ whole genome shotgun (WGS) entry which is preliminary data.</text>
</comment>
<dbReference type="InterPro" id="IPR009100">
    <property type="entry name" value="AcylCoA_DH/oxidase_NM_dom_sf"/>
</dbReference>
<name>A0A840I2B3_9PROT</name>
<keyword evidence="2" id="KW-1185">Reference proteome</keyword>
<dbReference type="Gene3D" id="2.40.110.10">
    <property type="entry name" value="Butyryl-CoA Dehydrogenase, subunit A, domain 2"/>
    <property type="match status" value="1"/>
</dbReference>
<dbReference type="GO" id="GO:0050660">
    <property type="term" value="F:flavin adenine dinucleotide binding"/>
    <property type="evidence" value="ECO:0007669"/>
    <property type="project" value="InterPro"/>
</dbReference>
<evidence type="ECO:0000313" key="1">
    <source>
        <dbReference type="EMBL" id="MBB4658423.1"/>
    </source>
</evidence>
<protein>
    <submittedName>
        <fullName evidence="1">Alkylation response protein AidB-like acyl-CoA dehydrogenase</fullName>
    </submittedName>
</protein>
<dbReference type="Proteomes" id="UP000563524">
    <property type="component" value="Unassembled WGS sequence"/>
</dbReference>
<proteinExistence type="predicted"/>
<dbReference type="RefSeq" id="WP_183816231.1">
    <property type="nucleotide sequence ID" value="NZ_JACHOB010000001.1"/>
</dbReference>
<dbReference type="SUPFAM" id="SSF56645">
    <property type="entry name" value="Acyl-CoA dehydrogenase NM domain-like"/>
    <property type="match status" value="1"/>
</dbReference>
<sequence length="359" mass="37787">MSAALTALTERLRGARTDAFPADGVNVLAEGSYLRAETIEELSAPGSREVPPGMFDVLVAVGRGDLALGRLYEGHVNALGLIERLGTPDQKSWARGLAEEGGLLGVWGADDFARPGRIEGNVLRGRKTYASGASALSAAIIIVKDEEGDTHAFVLEAERLAGRFDPAWWRPLGMATTDSFAVEIDGIEVGGPDRLSGRNAYLAQPYFGGGAVRFVAVQLGGILAVWDAACSHLARTGREADPHQAARLGEMLAECEAAYGGVRTAYARLARAIAWTESEGVAEDALIADAARTLTVQAGSRVTDLAIRSVGCSGLMAGHDLERAVRDLTVYLRQPAPDAALVRAGSAAAQGSYRPVFDD</sequence>
<dbReference type="Gene3D" id="1.20.140.10">
    <property type="entry name" value="Butyryl-CoA Dehydrogenase, subunit A, domain 3"/>
    <property type="match status" value="1"/>
</dbReference>
<dbReference type="SUPFAM" id="SSF47203">
    <property type="entry name" value="Acyl-CoA dehydrogenase C-terminal domain-like"/>
    <property type="match status" value="1"/>
</dbReference>
<accession>A0A840I2B3</accession>
<dbReference type="InterPro" id="IPR046373">
    <property type="entry name" value="Acyl-CoA_Oxase/DH_mid-dom_sf"/>
</dbReference>
<evidence type="ECO:0000313" key="2">
    <source>
        <dbReference type="Proteomes" id="UP000563524"/>
    </source>
</evidence>
<reference evidence="1 2" key="1">
    <citation type="submission" date="2020-08" db="EMBL/GenBank/DDBJ databases">
        <title>Genomic Encyclopedia of Type Strains, Phase IV (KMG-IV): sequencing the most valuable type-strain genomes for metagenomic binning, comparative biology and taxonomic classification.</title>
        <authorList>
            <person name="Goeker M."/>
        </authorList>
    </citation>
    <scope>NUCLEOTIDE SEQUENCE [LARGE SCALE GENOMIC DNA]</scope>
    <source>
        <strain evidence="1 2">DSM 102850</strain>
    </source>
</reference>
<dbReference type="GO" id="GO:0016627">
    <property type="term" value="F:oxidoreductase activity, acting on the CH-CH group of donors"/>
    <property type="evidence" value="ECO:0007669"/>
    <property type="project" value="InterPro"/>
</dbReference>
<dbReference type="Gene3D" id="1.10.540.10">
    <property type="entry name" value="Acyl-CoA dehydrogenase/oxidase, N-terminal domain"/>
    <property type="match status" value="1"/>
</dbReference>
<organism evidence="1 2">
    <name type="scientific">Parvularcula dongshanensis</name>
    <dbReference type="NCBI Taxonomy" id="1173995"/>
    <lineage>
        <taxon>Bacteria</taxon>
        <taxon>Pseudomonadati</taxon>
        <taxon>Pseudomonadota</taxon>
        <taxon>Alphaproteobacteria</taxon>
        <taxon>Parvularculales</taxon>
        <taxon>Parvularculaceae</taxon>
        <taxon>Parvularcula</taxon>
    </lineage>
</organism>
<dbReference type="EMBL" id="JACHOB010000001">
    <property type="protein sequence ID" value="MBB4658423.1"/>
    <property type="molecule type" value="Genomic_DNA"/>
</dbReference>
<dbReference type="AlphaFoldDB" id="A0A840I2B3"/>
<dbReference type="InterPro" id="IPR036250">
    <property type="entry name" value="AcylCo_DH-like_C"/>
</dbReference>
<dbReference type="InterPro" id="IPR037069">
    <property type="entry name" value="AcylCoA_DH/ox_N_sf"/>
</dbReference>